<dbReference type="Proteomes" id="UP000824120">
    <property type="component" value="Chromosome 5"/>
</dbReference>
<evidence type="ECO:0000313" key="2">
    <source>
        <dbReference type="Proteomes" id="UP000824120"/>
    </source>
</evidence>
<dbReference type="PANTHER" id="PTHR31286:SF104">
    <property type="entry name" value="PEROXIDASE"/>
    <property type="match status" value="1"/>
</dbReference>
<evidence type="ECO:0000313" key="1">
    <source>
        <dbReference type="EMBL" id="KAG5604740.1"/>
    </source>
</evidence>
<keyword evidence="2" id="KW-1185">Reference proteome</keyword>
<dbReference type="OrthoDB" id="1302471at2759"/>
<gene>
    <name evidence="1" type="ORF">H5410_026232</name>
</gene>
<proteinExistence type="predicted"/>
<dbReference type="PANTHER" id="PTHR31286">
    <property type="entry name" value="GLYCINE-RICH CELL WALL STRUCTURAL PROTEIN 1.8-LIKE"/>
    <property type="match status" value="1"/>
</dbReference>
<comment type="caution">
    <text evidence="1">The sequence shown here is derived from an EMBL/GenBank/DDBJ whole genome shotgun (WGS) entry which is preliminary data.</text>
</comment>
<dbReference type="InterPro" id="IPR040256">
    <property type="entry name" value="At4g02000-like"/>
</dbReference>
<accession>A0A9J5Z067</accession>
<evidence type="ECO:0008006" key="3">
    <source>
        <dbReference type="Google" id="ProtNLM"/>
    </source>
</evidence>
<organism evidence="1 2">
    <name type="scientific">Solanum commersonii</name>
    <name type="common">Commerson's wild potato</name>
    <name type="synonym">Commerson's nightshade</name>
    <dbReference type="NCBI Taxonomy" id="4109"/>
    <lineage>
        <taxon>Eukaryota</taxon>
        <taxon>Viridiplantae</taxon>
        <taxon>Streptophyta</taxon>
        <taxon>Embryophyta</taxon>
        <taxon>Tracheophyta</taxon>
        <taxon>Spermatophyta</taxon>
        <taxon>Magnoliopsida</taxon>
        <taxon>eudicotyledons</taxon>
        <taxon>Gunneridae</taxon>
        <taxon>Pentapetalae</taxon>
        <taxon>asterids</taxon>
        <taxon>lamiids</taxon>
        <taxon>Solanales</taxon>
        <taxon>Solanaceae</taxon>
        <taxon>Solanoideae</taxon>
        <taxon>Solaneae</taxon>
        <taxon>Solanum</taxon>
    </lineage>
</organism>
<sequence>MTLDAAWISLLNLSPDLFAKKSLLSIASAVGKPIAINEATQIKSSPSTARVKVILDLMEELPNRIRLQFVDGKSGKLIEVFQEIVYDNLPLYCNYCKQGHDEDSCHLFSKRNQNNKQIDEIIEVALKGTIDSEKYQGDAREILNEKRKIVDVDKSKATFLDRQLVVAISEQNHADSMDVDTSNIGVQKTTENKCDCNNQQTATNEVQSKEVG</sequence>
<dbReference type="EMBL" id="JACXVP010000005">
    <property type="protein sequence ID" value="KAG5604740.1"/>
    <property type="molecule type" value="Genomic_DNA"/>
</dbReference>
<protein>
    <recommendedName>
        <fullName evidence="3">DUF4283 domain-containing protein</fullName>
    </recommendedName>
</protein>
<name>A0A9J5Z067_SOLCO</name>
<dbReference type="AlphaFoldDB" id="A0A9J5Z067"/>
<reference evidence="1 2" key="1">
    <citation type="submission" date="2020-09" db="EMBL/GenBank/DDBJ databases">
        <title>De no assembly of potato wild relative species, Solanum commersonii.</title>
        <authorList>
            <person name="Cho K."/>
        </authorList>
    </citation>
    <scope>NUCLEOTIDE SEQUENCE [LARGE SCALE GENOMIC DNA]</scope>
    <source>
        <strain evidence="1">LZ3.2</strain>
        <tissue evidence="1">Leaf</tissue>
    </source>
</reference>